<dbReference type="PROSITE" id="PS50972">
    <property type="entry name" value="PTERIN_BINDING"/>
    <property type="match status" value="1"/>
</dbReference>
<evidence type="ECO:0000256" key="6">
    <source>
        <dbReference type="ARBA" id="ARBA00022723"/>
    </source>
</evidence>
<gene>
    <name evidence="10" type="primary">folP</name>
    <name evidence="10" type="ORF">OD355_02765</name>
</gene>
<dbReference type="EC" id="2.5.1.15" evidence="4"/>
<dbReference type="PANTHER" id="PTHR20941">
    <property type="entry name" value="FOLATE SYNTHESIS PROTEINS"/>
    <property type="match status" value="1"/>
</dbReference>
<keyword evidence="8" id="KW-0289">Folate biosynthesis</keyword>
<keyword evidence="7" id="KW-0460">Magnesium</keyword>
<evidence type="ECO:0000313" key="10">
    <source>
        <dbReference type="EMBL" id="MCU7693432.1"/>
    </source>
</evidence>
<dbReference type="PANTHER" id="PTHR20941:SF1">
    <property type="entry name" value="FOLIC ACID SYNTHESIS PROTEIN FOL1"/>
    <property type="match status" value="1"/>
</dbReference>
<dbReference type="NCBIfam" id="TIGR01496">
    <property type="entry name" value="DHPS"/>
    <property type="match status" value="1"/>
</dbReference>
<evidence type="ECO:0000256" key="5">
    <source>
        <dbReference type="ARBA" id="ARBA00022679"/>
    </source>
</evidence>
<dbReference type="PROSITE" id="PS00793">
    <property type="entry name" value="DHPS_2"/>
    <property type="match status" value="1"/>
</dbReference>
<evidence type="ECO:0000256" key="3">
    <source>
        <dbReference type="ARBA" id="ARBA00004763"/>
    </source>
</evidence>
<dbReference type="EMBL" id="JAOTPL010000002">
    <property type="protein sequence ID" value="MCU7693432.1"/>
    <property type="molecule type" value="Genomic_DNA"/>
</dbReference>
<evidence type="ECO:0000313" key="11">
    <source>
        <dbReference type="Proteomes" id="UP001209317"/>
    </source>
</evidence>
<name>A0AAE3LJ80_9BACT</name>
<dbReference type="GO" id="GO:0046654">
    <property type="term" value="P:tetrahydrofolate biosynthetic process"/>
    <property type="evidence" value="ECO:0007669"/>
    <property type="project" value="TreeGrafter"/>
</dbReference>
<evidence type="ECO:0000256" key="1">
    <source>
        <dbReference type="ARBA" id="ARBA00000012"/>
    </source>
</evidence>
<dbReference type="InterPro" id="IPR011005">
    <property type="entry name" value="Dihydropteroate_synth-like_sf"/>
</dbReference>
<feature type="domain" description="Pterin-binding" evidence="9">
    <location>
        <begin position="16"/>
        <end position="268"/>
    </location>
</feature>
<evidence type="ECO:0000259" key="9">
    <source>
        <dbReference type="PROSITE" id="PS50972"/>
    </source>
</evidence>
<comment type="pathway">
    <text evidence="3">Cofactor biosynthesis; tetrahydrofolate biosynthesis; 7,8-dihydrofolate from 2-amino-4-hydroxy-6-hydroxymethyl-7,8-dihydropteridine diphosphate and 4-aminobenzoate: step 1/2.</text>
</comment>
<dbReference type="InterPro" id="IPR045031">
    <property type="entry name" value="DHP_synth-like"/>
</dbReference>
<comment type="caution">
    <text evidence="10">The sequence shown here is derived from an EMBL/GenBank/DDBJ whole genome shotgun (WGS) entry which is preliminary data.</text>
</comment>
<dbReference type="GO" id="GO:0005829">
    <property type="term" value="C:cytosol"/>
    <property type="evidence" value="ECO:0007669"/>
    <property type="project" value="TreeGrafter"/>
</dbReference>
<evidence type="ECO:0000256" key="7">
    <source>
        <dbReference type="ARBA" id="ARBA00022842"/>
    </source>
</evidence>
<dbReference type="GO" id="GO:0046656">
    <property type="term" value="P:folic acid biosynthetic process"/>
    <property type="evidence" value="ECO:0007669"/>
    <property type="project" value="UniProtKB-KW"/>
</dbReference>
<protein>
    <recommendedName>
        <fullName evidence="4">dihydropteroate synthase</fullName>
        <ecNumber evidence="4">2.5.1.15</ecNumber>
    </recommendedName>
</protein>
<organism evidence="10 11">
    <name type="scientific">Haoranjiania flava</name>
    <dbReference type="NCBI Taxonomy" id="1856322"/>
    <lineage>
        <taxon>Bacteria</taxon>
        <taxon>Pseudomonadati</taxon>
        <taxon>Bacteroidota</taxon>
        <taxon>Chitinophagia</taxon>
        <taxon>Chitinophagales</taxon>
        <taxon>Chitinophagaceae</taxon>
        <taxon>Haoranjiania</taxon>
    </lineage>
</organism>
<dbReference type="InterPro" id="IPR000489">
    <property type="entry name" value="Pterin-binding_dom"/>
</dbReference>
<dbReference type="GO" id="GO:0046872">
    <property type="term" value="F:metal ion binding"/>
    <property type="evidence" value="ECO:0007669"/>
    <property type="project" value="UniProtKB-KW"/>
</dbReference>
<comment type="catalytic activity">
    <reaction evidence="1">
        <text>(7,8-dihydropterin-6-yl)methyl diphosphate + 4-aminobenzoate = 7,8-dihydropteroate + diphosphate</text>
        <dbReference type="Rhea" id="RHEA:19949"/>
        <dbReference type="ChEBI" id="CHEBI:17836"/>
        <dbReference type="ChEBI" id="CHEBI:17839"/>
        <dbReference type="ChEBI" id="CHEBI:33019"/>
        <dbReference type="ChEBI" id="CHEBI:72950"/>
        <dbReference type="EC" id="2.5.1.15"/>
    </reaction>
</comment>
<keyword evidence="6" id="KW-0479">Metal-binding</keyword>
<comment type="cofactor">
    <cofactor evidence="2">
        <name>Mg(2+)</name>
        <dbReference type="ChEBI" id="CHEBI:18420"/>
    </cofactor>
</comment>
<evidence type="ECO:0000256" key="8">
    <source>
        <dbReference type="ARBA" id="ARBA00022909"/>
    </source>
</evidence>
<dbReference type="CDD" id="cd00739">
    <property type="entry name" value="DHPS"/>
    <property type="match status" value="1"/>
</dbReference>
<sequence length="277" mass="29807">MRSINCRGRLLSLEKPVVMGIINITNESFYAGSRKSGVDDAVELAGKMLAEGASILDVGGQSTSPKSKLLSAEEELKRVMPAIEAILTAFPDAILSIDTFYAGVAESALQAGAAIVNDISAGHFDKLMLSTAGRLGAPYIAMHMRGTPQTMQSLAAYENITREVMDYFIERIDKCLQAGINDIVLDPGYGFAKTREHNFELLNNSGVFSILGKPILTGISRKSMIYKTLGIPVEEALNGTTVLNTIALQKGTNILRVHDVKEAVQAVRLVSKFNGSV</sequence>
<dbReference type="AlphaFoldDB" id="A0AAE3LJ80"/>
<keyword evidence="11" id="KW-1185">Reference proteome</keyword>
<dbReference type="Gene3D" id="3.20.20.20">
    <property type="entry name" value="Dihydropteroate synthase-like"/>
    <property type="match status" value="1"/>
</dbReference>
<reference evidence="10" key="1">
    <citation type="submission" date="2022-10" db="EMBL/GenBank/DDBJ databases">
        <authorList>
            <person name="Kim H.S."/>
            <person name="Kim J.-S."/>
            <person name="Suh M.K."/>
            <person name="Eom M.K."/>
            <person name="Lee J.-S."/>
        </authorList>
    </citation>
    <scope>NUCLEOTIDE SEQUENCE</scope>
    <source>
        <strain evidence="10">LIP-5</strain>
    </source>
</reference>
<dbReference type="InterPro" id="IPR006390">
    <property type="entry name" value="DHP_synth_dom"/>
</dbReference>
<proteinExistence type="predicted"/>
<keyword evidence="5 10" id="KW-0808">Transferase</keyword>
<dbReference type="Proteomes" id="UP001209317">
    <property type="component" value="Unassembled WGS sequence"/>
</dbReference>
<evidence type="ECO:0000256" key="4">
    <source>
        <dbReference type="ARBA" id="ARBA00012458"/>
    </source>
</evidence>
<dbReference type="RefSeq" id="WP_263036917.1">
    <property type="nucleotide sequence ID" value="NZ_JAOTPL010000002.1"/>
</dbReference>
<evidence type="ECO:0000256" key="2">
    <source>
        <dbReference type="ARBA" id="ARBA00001946"/>
    </source>
</evidence>
<dbReference type="Pfam" id="PF00809">
    <property type="entry name" value="Pterin_bind"/>
    <property type="match status" value="1"/>
</dbReference>
<dbReference type="GO" id="GO:0004156">
    <property type="term" value="F:dihydropteroate synthase activity"/>
    <property type="evidence" value="ECO:0007669"/>
    <property type="project" value="UniProtKB-EC"/>
</dbReference>
<accession>A0AAE3LJ80</accession>
<dbReference type="SUPFAM" id="SSF51717">
    <property type="entry name" value="Dihydropteroate synthetase-like"/>
    <property type="match status" value="1"/>
</dbReference>